<dbReference type="RefSeq" id="WP_095497648.1">
    <property type="nucleotide sequence ID" value="NZ_BSPO01000001.1"/>
</dbReference>
<accession>A0AA37TK72</accession>
<evidence type="ECO:0000256" key="1">
    <source>
        <dbReference type="SAM" id="Phobius"/>
    </source>
</evidence>
<keyword evidence="3" id="KW-1185">Reference proteome</keyword>
<evidence type="ECO:0000313" key="3">
    <source>
        <dbReference type="Proteomes" id="UP001157439"/>
    </source>
</evidence>
<feature type="transmembrane region" description="Helical" evidence="1">
    <location>
        <begin position="436"/>
        <end position="453"/>
    </location>
</feature>
<sequence>MTYLVATCVSLLLGPLFYRFFGQQNGITKAIDGFVFVTLGGLLLTHILPEMLHHGGIAALAMILLGLFGPTVSERAFAKHSQLTHNITVLLAFFGLLLHTFIDGTSISISTHDDAIGAYLPIGIILHRLPEGLAIWWLLSPQFGNRWASVAIAAMLTATVAGFGVGELYANQLAFDNTVLLQAFVTGSILHVILHQPHVDKNHHPQPSHDTMAGIGSLLGLALLFVLFTTHSHGGHEHLEHSSVEQLWQLMLTLAPYVVLTYIIGAARFGLGMLSTQSSGPAAWIQRLMGPEGLILVAIVLGWQLASFQLVAIAVIVAWLSHQSVPLDSRTEIERFSLRQFALQYQIERSAPWVLLSLVLANLMTYPDILADKPWLQLLLIVALLLPMRFCFIGAAVLSISLALTGWSSAAVMLPLLAAPLLNVKQLSKMSGPQGAITMALVLALVVIGSQSLPSFEQHAAPIPYLSPISLVILALLFASTLLRIGPRAFIANLFAVSLAHKHHHHH</sequence>
<keyword evidence="1" id="KW-1133">Transmembrane helix</keyword>
<reference evidence="2 3" key="1">
    <citation type="journal article" date="2014" name="Int. J. Syst. Evol. Microbiol.">
        <title>Complete genome sequence of Corynebacterium casei LMG S-19264T (=DSM 44701T), isolated from a smear-ripened cheese.</title>
        <authorList>
            <consortium name="US DOE Joint Genome Institute (JGI-PGF)"/>
            <person name="Walter F."/>
            <person name="Albersmeier A."/>
            <person name="Kalinowski J."/>
            <person name="Ruckert C."/>
        </authorList>
    </citation>
    <scope>NUCLEOTIDE SEQUENCE [LARGE SCALE GENOMIC DNA]</scope>
    <source>
        <strain evidence="2 3">NBRC 112785</strain>
    </source>
</reference>
<feature type="transmembrane region" description="Helical" evidence="1">
    <location>
        <begin position="406"/>
        <end position="424"/>
    </location>
</feature>
<feature type="transmembrane region" description="Helical" evidence="1">
    <location>
        <begin position="254"/>
        <end position="274"/>
    </location>
</feature>
<evidence type="ECO:0000313" key="2">
    <source>
        <dbReference type="EMBL" id="GLS82078.1"/>
    </source>
</evidence>
<comment type="caution">
    <text evidence="2">The sequence shown here is derived from an EMBL/GenBank/DDBJ whole genome shotgun (WGS) entry which is preliminary data.</text>
</comment>
<feature type="transmembrane region" description="Helical" evidence="1">
    <location>
        <begin position="51"/>
        <end position="71"/>
    </location>
</feature>
<feature type="transmembrane region" description="Helical" evidence="1">
    <location>
        <begin position="83"/>
        <end position="102"/>
    </location>
</feature>
<proteinExistence type="predicted"/>
<feature type="transmembrane region" description="Helical" evidence="1">
    <location>
        <begin position="146"/>
        <end position="165"/>
    </location>
</feature>
<keyword evidence="1" id="KW-0472">Membrane</keyword>
<gene>
    <name evidence="2" type="ORF">GCM10007894_00550</name>
</gene>
<name>A0AA37TK72_9GAMM</name>
<dbReference type="AlphaFoldDB" id="A0AA37TK72"/>
<dbReference type="Proteomes" id="UP001157439">
    <property type="component" value="Unassembled WGS sequence"/>
</dbReference>
<dbReference type="EMBL" id="BSPO01000001">
    <property type="protein sequence ID" value="GLS82078.1"/>
    <property type="molecule type" value="Genomic_DNA"/>
</dbReference>
<feature type="transmembrane region" description="Helical" evidence="1">
    <location>
        <begin position="465"/>
        <end position="485"/>
    </location>
</feature>
<feature type="transmembrane region" description="Helical" evidence="1">
    <location>
        <begin position="118"/>
        <end position="139"/>
    </location>
</feature>
<feature type="transmembrane region" description="Helical" evidence="1">
    <location>
        <begin position="215"/>
        <end position="234"/>
    </location>
</feature>
<feature type="transmembrane region" description="Helical" evidence="1">
    <location>
        <begin position="378"/>
        <end position="400"/>
    </location>
</feature>
<keyword evidence="1" id="KW-0812">Transmembrane</keyword>
<protein>
    <submittedName>
        <fullName evidence="2">Metal transporter</fullName>
    </submittedName>
</protein>
<feature type="transmembrane region" description="Helical" evidence="1">
    <location>
        <begin position="294"/>
        <end position="320"/>
    </location>
</feature>
<organism evidence="2 3">
    <name type="scientific">Paraferrimonas haliotis</name>
    <dbReference type="NCBI Taxonomy" id="2013866"/>
    <lineage>
        <taxon>Bacteria</taxon>
        <taxon>Pseudomonadati</taxon>
        <taxon>Pseudomonadota</taxon>
        <taxon>Gammaproteobacteria</taxon>
        <taxon>Alteromonadales</taxon>
        <taxon>Ferrimonadaceae</taxon>
        <taxon>Paraferrimonas</taxon>
    </lineage>
</organism>